<feature type="transmembrane region" description="Helical" evidence="11">
    <location>
        <begin position="162"/>
        <end position="180"/>
    </location>
</feature>
<evidence type="ECO:0000256" key="8">
    <source>
        <dbReference type="ARBA" id="ARBA00022967"/>
    </source>
</evidence>
<dbReference type="SFLD" id="SFLDF00027">
    <property type="entry name" value="p-type_atpase"/>
    <property type="match status" value="1"/>
</dbReference>
<evidence type="ECO:0000256" key="7">
    <source>
        <dbReference type="ARBA" id="ARBA00022840"/>
    </source>
</evidence>
<keyword evidence="7 11" id="KW-0067">ATP-binding</keyword>
<dbReference type="SUPFAM" id="SSF81653">
    <property type="entry name" value="Calcium ATPase, transduction domain A"/>
    <property type="match status" value="1"/>
</dbReference>
<dbReference type="CDD" id="cd02094">
    <property type="entry name" value="P-type_ATPase_Cu-like"/>
    <property type="match status" value="1"/>
</dbReference>
<dbReference type="PRINTS" id="PR00119">
    <property type="entry name" value="CATATPASE"/>
</dbReference>
<dbReference type="InterPro" id="IPR044492">
    <property type="entry name" value="P_typ_ATPase_HD_dom"/>
</dbReference>
<evidence type="ECO:0000256" key="2">
    <source>
        <dbReference type="ARBA" id="ARBA00006024"/>
    </source>
</evidence>
<dbReference type="PANTHER" id="PTHR43520:SF8">
    <property type="entry name" value="P-TYPE CU(+) TRANSPORTER"/>
    <property type="match status" value="1"/>
</dbReference>
<dbReference type="InterPro" id="IPR023214">
    <property type="entry name" value="HAD_sf"/>
</dbReference>
<dbReference type="PANTHER" id="PTHR43520">
    <property type="entry name" value="ATP7, ISOFORM B"/>
    <property type="match status" value="1"/>
</dbReference>
<dbReference type="InterPro" id="IPR018303">
    <property type="entry name" value="ATPase_P-typ_P_site"/>
</dbReference>
<protein>
    <submittedName>
        <fullName evidence="13">Copper-translocating P-type ATPase</fullName>
    </submittedName>
</protein>
<dbReference type="GO" id="GO:0043682">
    <property type="term" value="F:P-type divalent copper transporter activity"/>
    <property type="evidence" value="ECO:0007669"/>
    <property type="project" value="TreeGrafter"/>
</dbReference>
<dbReference type="NCBIfam" id="TIGR01494">
    <property type="entry name" value="ATPase_P-type"/>
    <property type="match status" value="1"/>
</dbReference>
<dbReference type="NCBIfam" id="TIGR01525">
    <property type="entry name" value="ATPase-IB_hvy"/>
    <property type="match status" value="1"/>
</dbReference>
<feature type="transmembrane region" description="Helical" evidence="11">
    <location>
        <begin position="408"/>
        <end position="428"/>
    </location>
</feature>
<dbReference type="PROSITE" id="PS01229">
    <property type="entry name" value="COF_2"/>
    <property type="match status" value="1"/>
</dbReference>
<feature type="transmembrane region" description="Helical" evidence="11">
    <location>
        <begin position="731"/>
        <end position="753"/>
    </location>
</feature>
<dbReference type="Proteomes" id="UP000034603">
    <property type="component" value="Unassembled WGS sequence"/>
</dbReference>
<dbReference type="InterPro" id="IPR006121">
    <property type="entry name" value="HMA_dom"/>
</dbReference>
<dbReference type="PRINTS" id="PR00943">
    <property type="entry name" value="CUATPASE"/>
</dbReference>
<comment type="subcellular location">
    <subcellularLocation>
        <location evidence="1">Cell membrane</location>
        <topology evidence="1">Multi-pass membrane protein</topology>
    </subcellularLocation>
</comment>
<keyword evidence="6 11" id="KW-0547">Nucleotide-binding</keyword>
<name>A0A0G0K7S5_9BACT</name>
<keyword evidence="10 11" id="KW-0472">Membrane</keyword>
<evidence type="ECO:0000313" key="13">
    <source>
        <dbReference type="EMBL" id="KKQ45164.1"/>
    </source>
</evidence>
<dbReference type="InterPro" id="IPR059000">
    <property type="entry name" value="ATPase_P-type_domA"/>
</dbReference>
<dbReference type="InterPro" id="IPR023299">
    <property type="entry name" value="ATPase_P-typ_cyto_dom_N"/>
</dbReference>
<dbReference type="CDD" id="cd00371">
    <property type="entry name" value="HMA"/>
    <property type="match status" value="1"/>
</dbReference>
<evidence type="ECO:0000256" key="10">
    <source>
        <dbReference type="ARBA" id="ARBA00023136"/>
    </source>
</evidence>
<dbReference type="AlphaFoldDB" id="A0A0G0K7S5"/>
<evidence type="ECO:0000256" key="5">
    <source>
        <dbReference type="ARBA" id="ARBA00022723"/>
    </source>
</evidence>
<keyword evidence="5 11" id="KW-0479">Metal-binding</keyword>
<keyword evidence="3 11" id="KW-1003">Cell membrane</keyword>
<dbReference type="SFLD" id="SFLDG00002">
    <property type="entry name" value="C1.7:_P-type_atpase_like"/>
    <property type="match status" value="1"/>
</dbReference>
<evidence type="ECO:0000256" key="6">
    <source>
        <dbReference type="ARBA" id="ARBA00022741"/>
    </source>
</evidence>
<keyword evidence="9 11" id="KW-1133">Transmembrane helix</keyword>
<gene>
    <name evidence="13" type="ORF">US62_C0018G0014</name>
</gene>
<evidence type="ECO:0000256" key="3">
    <source>
        <dbReference type="ARBA" id="ARBA00022475"/>
    </source>
</evidence>
<feature type="transmembrane region" description="Helical" evidence="11">
    <location>
        <begin position="759"/>
        <end position="778"/>
    </location>
</feature>
<dbReference type="Gene3D" id="2.70.150.10">
    <property type="entry name" value="Calcium-transporting ATPase, cytoplasmic transduction domain A"/>
    <property type="match status" value="1"/>
</dbReference>
<dbReference type="Gene3D" id="3.40.1110.10">
    <property type="entry name" value="Calcium-transporting ATPase, cytoplasmic domain N"/>
    <property type="match status" value="1"/>
</dbReference>
<reference evidence="13 14" key="1">
    <citation type="journal article" date="2015" name="Nature">
        <title>rRNA introns, odd ribosomes, and small enigmatic genomes across a large radiation of phyla.</title>
        <authorList>
            <person name="Brown C.T."/>
            <person name="Hug L.A."/>
            <person name="Thomas B.C."/>
            <person name="Sharon I."/>
            <person name="Castelle C.J."/>
            <person name="Singh A."/>
            <person name="Wilkins M.J."/>
            <person name="Williams K.H."/>
            <person name="Banfield J.F."/>
        </authorList>
    </citation>
    <scope>NUCLEOTIDE SEQUENCE [LARGE SCALE GENOMIC DNA]</scope>
</reference>
<dbReference type="InterPro" id="IPR023298">
    <property type="entry name" value="ATPase_P-typ_TM_dom_sf"/>
</dbReference>
<dbReference type="SFLD" id="SFLDS00003">
    <property type="entry name" value="Haloacid_Dehalogenase"/>
    <property type="match status" value="1"/>
</dbReference>
<dbReference type="InterPro" id="IPR008250">
    <property type="entry name" value="ATPase_P-typ_transduc_dom_A_sf"/>
</dbReference>
<feature type="transmembrane region" description="Helical" evidence="11">
    <location>
        <begin position="192"/>
        <end position="215"/>
    </location>
</feature>
<keyword evidence="8" id="KW-1278">Translocase</keyword>
<dbReference type="EMBL" id="LBTR01000018">
    <property type="protein sequence ID" value="KKQ45164.1"/>
    <property type="molecule type" value="Genomic_DNA"/>
</dbReference>
<keyword evidence="4 11" id="KW-0812">Transmembrane</keyword>
<evidence type="ECO:0000256" key="9">
    <source>
        <dbReference type="ARBA" id="ARBA00022989"/>
    </source>
</evidence>
<dbReference type="FunFam" id="3.30.70.100:FF:000001">
    <property type="entry name" value="ATPase copper transporting beta"/>
    <property type="match status" value="1"/>
</dbReference>
<dbReference type="GO" id="GO:0005886">
    <property type="term" value="C:plasma membrane"/>
    <property type="evidence" value="ECO:0007669"/>
    <property type="project" value="UniProtKB-SubCell"/>
</dbReference>
<dbReference type="PATRIC" id="fig|1618546.3.peg.529"/>
<comment type="caution">
    <text evidence="13">The sequence shown here is derived from an EMBL/GenBank/DDBJ whole genome shotgun (WGS) entry which is preliminary data.</text>
</comment>
<dbReference type="NCBIfam" id="TIGR01511">
    <property type="entry name" value="ATPase-IB1_Cu"/>
    <property type="match status" value="1"/>
</dbReference>
<dbReference type="PROSITE" id="PS01047">
    <property type="entry name" value="HMA_1"/>
    <property type="match status" value="1"/>
</dbReference>
<comment type="similarity">
    <text evidence="2 11">Belongs to the cation transport ATPase (P-type) (TC 3.A.3) family. Type IB subfamily.</text>
</comment>
<feature type="transmembrane region" description="Helical" evidence="11">
    <location>
        <begin position="383"/>
        <end position="402"/>
    </location>
</feature>
<dbReference type="Pfam" id="PF00122">
    <property type="entry name" value="E1-E2_ATPase"/>
    <property type="match status" value="1"/>
</dbReference>
<evidence type="ECO:0000313" key="14">
    <source>
        <dbReference type="Proteomes" id="UP000034603"/>
    </source>
</evidence>
<dbReference type="Pfam" id="PF00403">
    <property type="entry name" value="HMA"/>
    <property type="match status" value="1"/>
</dbReference>
<dbReference type="SUPFAM" id="SSF55008">
    <property type="entry name" value="HMA, heavy metal-associated domain"/>
    <property type="match status" value="1"/>
</dbReference>
<dbReference type="InterPro" id="IPR001757">
    <property type="entry name" value="P_typ_ATPase"/>
</dbReference>
<dbReference type="InterPro" id="IPR036412">
    <property type="entry name" value="HAD-like_sf"/>
</dbReference>
<feature type="domain" description="HMA" evidence="12">
    <location>
        <begin position="10"/>
        <end position="76"/>
    </location>
</feature>
<dbReference type="GO" id="GO:0016887">
    <property type="term" value="F:ATP hydrolysis activity"/>
    <property type="evidence" value="ECO:0007669"/>
    <property type="project" value="InterPro"/>
</dbReference>
<proteinExistence type="inferred from homology"/>
<sequence>MNGELKETKTSKTFPIIGMHCASCAKLIERQLLKTEGVNTATVNYGSEQAIIDYDANIATDEMLSNAVKSAGYKAIISERLASSSNHSEAVNAKSADEINKFDANALKDEEKKKELEELKLKVIVSAILSIIIFIGSFPNWFSGIFKVVSLGPIYDILSNNYYLLLLTSLVQFWAGSKFYKATWSGLRNRTASMDTLITVGTSAAYIYSLLVTVLPEVVERLGMPMTMYFDTAAVIITLILLGRYLESRAKAHTSDAIKKLMGLQAKTARVKRDGVEVDIPIEQVVAGDVIRVRPGEKIPVDGKIVEGISSVDESMITGESIPVEKRVGDVVIGSTINKHGTFLFTATKVGSDTVLAGIIKMVGSAQSSRAPIQRLADSVSSYFVPAVLMISVATFVVWFLFAGFGVGFGAMIAVLVIACPCALGLATPTAIMVGVGRAAEHGILIKNAESLEIANKVSKIVFDKTGTLTEGKPIITDVISTQTASVRYQNPFQIAASLEAGSEHPLAEAFVNKAKTEGMQLLPISNFMAITGYGIEGSVNKKKFALGSRSLLEKERISLERFEYDIDRLEREGKTVVFLTSAKKLLGIIAIQDILKTSVESTIAGLKRKGIDVWMITGDNEKTARALAEKAGIANVMAKVLPDQKAEKVNELKIQSLTTSNKHQNVVAFVGDGVNDAPALATADVGIAMSTGSDVAIETAGITLLNKNLETVLSALELSKKTLNVIRQNLVWAFGYNVILIPVAMGVLYPIWKITLSPEIAAFAMAASSISVVGNSLRLKRVRI</sequence>
<evidence type="ECO:0000256" key="1">
    <source>
        <dbReference type="ARBA" id="ARBA00004651"/>
    </source>
</evidence>
<feature type="transmembrane region" description="Helical" evidence="11">
    <location>
        <begin position="227"/>
        <end position="246"/>
    </location>
</feature>
<dbReference type="FunFam" id="2.70.150.10:FF:000020">
    <property type="entry name" value="Copper-exporting P-type ATPase A"/>
    <property type="match status" value="1"/>
</dbReference>
<dbReference type="InterPro" id="IPR027256">
    <property type="entry name" value="P-typ_ATPase_IB"/>
</dbReference>
<dbReference type="Gene3D" id="3.40.50.1000">
    <property type="entry name" value="HAD superfamily/HAD-like"/>
    <property type="match status" value="1"/>
</dbReference>
<dbReference type="InterPro" id="IPR036163">
    <property type="entry name" value="HMA_dom_sf"/>
</dbReference>
<feature type="transmembrane region" description="Helical" evidence="11">
    <location>
        <begin position="121"/>
        <end position="142"/>
    </location>
</feature>
<dbReference type="Pfam" id="PF00702">
    <property type="entry name" value="Hydrolase"/>
    <property type="match status" value="1"/>
</dbReference>
<evidence type="ECO:0000259" key="12">
    <source>
        <dbReference type="PROSITE" id="PS50846"/>
    </source>
</evidence>
<dbReference type="GO" id="GO:0005507">
    <property type="term" value="F:copper ion binding"/>
    <property type="evidence" value="ECO:0007669"/>
    <property type="project" value="TreeGrafter"/>
</dbReference>
<dbReference type="SUPFAM" id="SSF81665">
    <property type="entry name" value="Calcium ATPase, transmembrane domain M"/>
    <property type="match status" value="1"/>
</dbReference>
<dbReference type="PROSITE" id="PS00154">
    <property type="entry name" value="ATPASE_E1_E2"/>
    <property type="match status" value="1"/>
</dbReference>
<dbReference type="PROSITE" id="PS50846">
    <property type="entry name" value="HMA_2"/>
    <property type="match status" value="1"/>
</dbReference>
<organism evidence="13 14">
    <name type="scientific">Candidatus Woesebacteria bacterium GW2011_GWA1_37_8</name>
    <dbReference type="NCBI Taxonomy" id="1618546"/>
    <lineage>
        <taxon>Bacteria</taxon>
        <taxon>Candidatus Woeseibacteriota</taxon>
    </lineage>
</organism>
<evidence type="ECO:0000256" key="11">
    <source>
        <dbReference type="RuleBase" id="RU362081"/>
    </source>
</evidence>
<dbReference type="InterPro" id="IPR017969">
    <property type="entry name" value="Heavy-metal-associated_CS"/>
</dbReference>
<evidence type="ECO:0000256" key="4">
    <source>
        <dbReference type="ARBA" id="ARBA00022692"/>
    </source>
</evidence>
<dbReference type="Gene3D" id="3.30.70.100">
    <property type="match status" value="1"/>
</dbReference>
<dbReference type="GO" id="GO:0055070">
    <property type="term" value="P:copper ion homeostasis"/>
    <property type="evidence" value="ECO:0007669"/>
    <property type="project" value="TreeGrafter"/>
</dbReference>
<accession>A0A0G0K7S5</accession>
<dbReference type="SUPFAM" id="SSF56784">
    <property type="entry name" value="HAD-like"/>
    <property type="match status" value="1"/>
</dbReference>
<dbReference type="GO" id="GO:0005524">
    <property type="term" value="F:ATP binding"/>
    <property type="evidence" value="ECO:0007669"/>
    <property type="project" value="UniProtKB-UniRule"/>
</dbReference>